<evidence type="ECO:0000256" key="2">
    <source>
        <dbReference type="SAM" id="Phobius"/>
    </source>
</evidence>
<keyword evidence="2" id="KW-1133">Transmembrane helix</keyword>
<name>A0ABT5YUG4_9ACTN</name>
<sequence>MPGVLASSAGTAAVPAVVLAAAVLHAVWNGVAHGIKDKFVGFTLISLAYTGCAAVMVCLTPVPDAAAWPFIAASASLQVVYQVLLLRAYQLGDFGQMYPMARGASPLLVAVVSMAVLGQSLPAQDIVGVVVISCGLAGLALADGMPGRDQLPALAAALGTGVVIASYTVVDGSGVRHSGTVTGYIAWLFLCQGPVLPLIAWARRGRALLDQLRPLYGRGLTGGMLSLLAYGLVVWAQARGNLATIAALRETSIVIAALIGTLVFRERLGYRRITASATVLAGIAVLELAHP</sequence>
<gene>
    <name evidence="4" type="ORF">P2L57_05475</name>
</gene>
<reference evidence="4 5" key="1">
    <citation type="submission" date="2023-03" db="EMBL/GenBank/DDBJ databases">
        <title>Draft genome sequence of type strain Streptomyces ferralitis JCM 14344.</title>
        <authorList>
            <person name="Klaysubun C."/>
            <person name="Duangmal K."/>
        </authorList>
    </citation>
    <scope>NUCLEOTIDE SEQUENCE [LARGE SCALE GENOMIC DNA]</scope>
    <source>
        <strain evidence="4 5">JCM 14344</strain>
    </source>
</reference>
<feature type="domain" description="EamA" evidence="3">
    <location>
        <begin position="153"/>
        <end position="286"/>
    </location>
</feature>
<accession>A0ABT5YUG4</accession>
<dbReference type="RefSeq" id="WP_275809035.1">
    <property type="nucleotide sequence ID" value="NZ_BAAANM010000012.1"/>
</dbReference>
<feature type="transmembrane region" description="Helical" evidence="2">
    <location>
        <begin position="101"/>
        <end position="120"/>
    </location>
</feature>
<dbReference type="EMBL" id="JARHTQ010000002">
    <property type="protein sequence ID" value="MDF2255194.1"/>
    <property type="molecule type" value="Genomic_DNA"/>
</dbReference>
<dbReference type="InterPro" id="IPR037185">
    <property type="entry name" value="EmrE-like"/>
</dbReference>
<dbReference type="Gene3D" id="1.10.3730.20">
    <property type="match status" value="2"/>
</dbReference>
<evidence type="ECO:0000313" key="4">
    <source>
        <dbReference type="EMBL" id="MDF2255194.1"/>
    </source>
</evidence>
<comment type="similarity">
    <text evidence="1">Belongs to the EamA transporter family.</text>
</comment>
<protein>
    <submittedName>
        <fullName evidence="4">DMT family transporter</fullName>
    </submittedName>
</protein>
<keyword evidence="5" id="KW-1185">Reference proteome</keyword>
<comment type="caution">
    <text evidence="4">The sequence shown here is derived from an EMBL/GenBank/DDBJ whole genome shotgun (WGS) entry which is preliminary data.</text>
</comment>
<feature type="transmembrane region" description="Helical" evidence="2">
    <location>
        <begin position="6"/>
        <end position="27"/>
    </location>
</feature>
<organism evidence="4 5">
    <name type="scientific">Streptantibioticus ferralitis</name>
    <dbReference type="NCBI Taxonomy" id="236510"/>
    <lineage>
        <taxon>Bacteria</taxon>
        <taxon>Bacillati</taxon>
        <taxon>Actinomycetota</taxon>
        <taxon>Actinomycetes</taxon>
        <taxon>Kitasatosporales</taxon>
        <taxon>Streptomycetaceae</taxon>
        <taxon>Streptantibioticus</taxon>
    </lineage>
</organism>
<feature type="transmembrane region" description="Helical" evidence="2">
    <location>
        <begin position="39"/>
        <end position="62"/>
    </location>
</feature>
<dbReference type="SUPFAM" id="SSF103481">
    <property type="entry name" value="Multidrug resistance efflux transporter EmrE"/>
    <property type="match status" value="2"/>
</dbReference>
<dbReference type="Proteomes" id="UP001220022">
    <property type="component" value="Unassembled WGS sequence"/>
</dbReference>
<feature type="transmembrane region" description="Helical" evidence="2">
    <location>
        <begin position="126"/>
        <end position="144"/>
    </location>
</feature>
<evidence type="ECO:0000256" key="1">
    <source>
        <dbReference type="ARBA" id="ARBA00007362"/>
    </source>
</evidence>
<dbReference type="InterPro" id="IPR000620">
    <property type="entry name" value="EamA_dom"/>
</dbReference>
<dbReference type="Pfam" id="PF00892">
    <property type="entry name" value="EamA"/>
    <property type="match status" value="1"/>
</dbReference>
<keyword evidence="2" id="KW-0472">Membrane</keyword>
<feature type="transmembrane region" description="Helical" evidence="2">
    <location>
        <begin position="151"/>
        <end position="170"/>
    </location>
</feature>
<feature type="transmembrane region" description="Helical" evidence="2">
    <location>
        <begin position="182"/>
        <end position="203"/>
    </location>
</feature>
<feature type="transmembrane region" description="Helical" evidence="2">
    <location>
        <begin position="242"/>
        <end position="264"/>
    </location>
</feature>
<evidence type="ECO:0000259" key="3">
    <source>
        <dbReference type="Pfam" id="PF00892"/>
    </source>
</evidence>
<keyword evidence="2" id="KW-0812">Transmembrane</keyword>
<feature type="transmembrane region" description="Helical" evidence="2">
    <location>
        <begin position="215"/>
        <end position="236"/>
    </location>
</feature>
<evidence type="ECO:0000313" key="5">
    <source>
        <dbReference type="Proteomes" id="UP001220022"/>
    </source>
</evidence>
<feature type="transmembrane region" description="Helical" evidence="2">
    <location>
        <begin position="68"/>
        <end position="89"/>
    </location>
</feature>
<proteinExistence type="inferred from homology"/>